<sequence>GKLKILLDIKKAIKIINTMGSNIVLLVFVHLMLRMADQLGKFQKVSWHEGFQRITMDTVYMLLLLYAAEAHDRLAELDKSVRISPLSISTGEMDEILDRCDVNILNELNFFDIKINNANGDEGLRGGAFFTVTYSFLGAAMSVCLTLALVMVQFSVVPPSVSSSVKKLVKGQVDAQQVLDNVSQVPSRQWKRLVYLPNSRSDAPHSTRVGRRPSANARNTSDIHLAAKNTASPHGY</sequence>
<feature type="transmembrane region" description="Helical" evidence="2">
    <location>
        <begin position="134"/>
        <end position="157"/>
    </location>
</feature>
<proteinExistence type="predicted"/>
<feature type="transmembrane region" description="Helical" evidence="2">
    <location>
        <begin position="12"/>
        <end position="33"/>
    </location>
</feature>
<dbReference type="EMBL" id="LNIX01000051">
    <property type="protein sequence ID" value="OXA37845.1"/>
    <property type="molecule type" value="Genomic_DNA"/>
</dbReference>
<organism evidence="3 4">
    <name type="scientific">Folsomia candida</name>
    <name type="common">Springtail</name>
    <dbReference type="NCBI Taxonomy" id="158441"/>
    <lineage>
        <taxon>Eukaryota</taxon>
        <taxon>Metazoa</taxon>
        <taxon>Ecdysozoa</taxon>
        <taxon>Arthropoda</taxon>
        <taxon>Hexapoda</taxon>
        <taxon>Collembola</taxon>
        <taxon>Entomobryomorpha</taxon>
        <taxon>Isotomoidea</taxon>
        <taxon>Isotomidae</taxon>
        <taxon>Proisotominae</taxon>
        <taxon>Folsomia</taxon>
    </lineage>
</organism>
<feature type="region of interest" description="Disordered" evidence="1">
    <location>
        <begin position="199"/>
        <end position="236"/>
    </location>
</feature>
<evidence type="ECO:0000256" key="2">
    <source>
        <dbReference type="SAM" id="Phobius"/>
    </source>
</evidence>
<evidence type="ECO:0000313" key="4">
    <source>
        <dbReference type="Proteomes" id="UP000198287"/>
    </source>
</evidence>
<comment type="caution">
    <text evidence="3">The sequence shown here is derived from an EMBL/GenBank/DDBJ whole genome shotgun (WGS) entry which is preliminary data.</text>
</comment>
<evidence type="ECO:0000256" key="1">
    <source>
        <dbReference type="SAM" id="MobiDB-lite"/>
    </source>
</evidence>
<evidence type="ECO:0000313" key="3">
    <source>
        <dbReference type="EMBL" id="OXA37845.1"/>
    </source>
</evidence>
<protein>
    <submittedName>
        <fullName evidence="3">Uncharacterized protein</fullName>
    </submittedName>
</protein>
<accession>A0A226CWX4</accession>
<reference evidence="3 4" key="1">
    <citation type="submission" date="2015-12" db="EMBL/GenBank/DDBJ databases">
        <title>The genome of Folsomia candida.</title>
        <authorList>
            <person name="Faddeeva A."/>
            <person name="Derks M.F."/>
            <person name="Anvar Y."/>
            <person name="Smit S."/>
            <person name="Van Straalen N."/>
            <person name="Roelofs D."/>
        </authorList>
    </citation>
    <scope>NUCLEOTIDE SEQUENCE [LARGE SCALE GENOMIC DNA]</scope>
    <source>
        <strain evidence="3 4">VU population</strain>
        <tissue evidence="3">Whole body</tissue>
    </source>
</reference>
<gene>
    <name evidence="3" type="ORF">Fcan01_27331</name>
</gene>
<dbReference type="Proteomes" id="UP000198287">
    <property type="component" value="Unassembled WGS sequence"/>
</dbReference>
<name>A0A226CWX4_FOLCA</name>
<feature type="non-terminal residue" evidence="3">
    <location>
        <position position="1"/>
    </location>
</feature>
<keyword evidence="2" id="KW-1133">Transmembrane helix</keyword>
<keyword evidence="2" id="KW-0472">Membrane</keyword>
<keyword evidence="4" id="KW-1185">Reference proteome</keyword>
<dbReference type="AlphaFoldDB" id="A0A226CWX4"/>
<keyword evidence="2" id="KW-0812">Transmembrane</keyword>